<protein>
    <submittedName>
        <fullName evidence="1">Uncharacterized protein</fullName>
    </submittedName>
</protein>
<dbReference type="HOGENOM" id="CLU_2906934_0_0_1"/>
<organism evidence="1 2">
    <name type="scientific">Strigamia maritima</name>
    <name type="common">European centipede</name>
    <name type="synonym">Geophilus maritimus</name>
    <dbReference type="NCBI Taxonomy" id="126957"/>
    <lineage>
        <taxon>Eukaryota</taxon>
        <taxon>Metazoa</taxon>
        <taxon>Ecdysozoa</taxon>
        <taxon>Arthropoda</taxon>
        <taxon>Myriapoda</taxon>
        <taxon>Chilopoda</taxon>
        <taxon>Pleurostigmophora</taxon>
        <taxon>Geophilomorpha</taxon>
        <taxon>Linotaeniidae</taxon>
        <taxon>Strigamia</taxon>
    </lineage>
</organism>
<keyword evidence="2" id="KW-1185">Reference proteome</keyword>
<reference evidence="1" key="2">
    <citation type="submission" date="2015-02" db="UniProtKB">
        <authorList>
            <consortium name="EnsemblMetazoa"/>
        </authorList>
    </citation>
    <scope>IDENTIFICATION</scope>
</reference>
<proteinExistence type="predicted"/>
<name>T1JHK6_STRMM</name>
<reference evidence="2" key="1">
    <citation type="submission" date="2011-05" db="EMBL/GenBank/DDBJ databases">
        <authorList>
            <person name="Richards S.R."/>
            <person name="Qu J."/>
            <person name="Jiang H."/>
            <person name="Jhangiani S.N."/>
            <person name="Agravi P."/>
            <person name="Goodspeed R."/>
            <person name="Gross S."/>
            <person name="Mandapat C."/>
            <person name="Jackson L."/>
            <person name="Mathew T."/>
            <person name="Pu L."/>
            <person name="Thornton R."/>
            <person name="Saada N."/>
            <person name="Wilczek-Boney K.B."/>
            <person name="Lee S."/>
            <person name="Kovar C."/>
            <person name="Wu Y."/>
            <person name="Scherer S.E."/>
            <person name="Worley K.C."/>
            <person name="Muzny D.M."/>
            <person name="Gibbs R."/>
        </authorList>
    </citation>
    <scope>NUCLEOTIDE SEQUENCE</scope>
    <source>
        <strain evidence="2">Brora</strain>
    </source>
</reference>
<accession>T1JHK6</accession>
<dbReference type="Proteomes" id="UP000014500">
    <property type="component" value="Unassembled WGS sequence"/>
</dbReference>
<sequence>MEFCIKQEQQKKPTLHFLLRLHFPQFPLISDSFRDLNSHNFWYVFDVDGGDSSKFVALVGLD</sequence>
<evidence type="ECO:0000313" key="2">
    <source>
        <dbReference type="Proteomes" id="UP000014500"/>
    </source>
</evidence>
<dbReference type="EnsemblMetazoa" id="SMAR013337-RA">
    <property type="protein sequence ID" value="SMAR013337-PA"/>
    <property type="gene ID" value="SMAR013337"/>
</dbReference>
<dbReference type="EMBL" id="JH432213">
    <property type="status" value="NOT_ANNOTATED_CDS"/>
    <property type="molecule type" value="Genomic_DNA"/>
</dbReference>
<evidence type="ECO:0000313" key="1">
    <source>
        <dbReference type="EnsemblMetazoa" id="SMAR013337-PA"/>
    </source>
</evidence>
<dbReference type="AlphaFoldDB" id="T1JHK6"/>